<organism evidence="20 21">
    <name type="scientific">Floricoccus tropicus</name>
    <dbReference type="NCBI Taxonomy" id="1859473"/>
    <lineage>
        <taxon>Bacteria</taxon>
        <taxon>Bacillati</taxon>
        <taxon>Bacillota</taxon>
        <taxon>Bacilli</taxon>
        <taxon>Lactobacillales</taxon>
        <taxon>Streptococcaceae</taxon>
        <taxon>Floricoccus</taxon>
    </lineage>
</organism>
<dbReference type="InterPro" id="IPR012338">
    <property type="entry name" value="Beta-lactam/transpept-like"/>
</dbReference>
<dbReference type="PANTHER" id="PTHR32282">
    <property type="entry name" value="BINDING PROTEIN TRANSPEPTIDASE, PUTATIVE-RELATED"/>
    <property type="match status" value="1"/>
</dbReference>
<evidence type="ECO:0000256" key="1">
    <source>
        <dbReference type="ARBA" id="ARBA00022475"/>
    </source>
</evidence>
<evidence type="ECO:0000256" key="5">
    <source>
        <dbReference type="ARBA" id="ARBA00022679"/>
    </source>
</evidence>
<keyword evidence="13" id="KW-0961">Cell wall biogenesis/degradation</keyword>
<proteinExistence type="predicted"/>
<feature type="transmembrane region" description="Helical" evidence="17">
    <location>
        <begin position="49"/>
        <end position="73"/>
    </location>
</feature>
<keyword evidence="12" id="KW-0511">Multifunctional enzyme</keyword>
<evidence type="ECO:0000256" key="11">
    <source>
        <dbReference type="ARBA" id="ARBA00023136"/>
    </source>
</evidence>
<reference evidence="21" key="1">
    <citation type="submission" date="2016-09" db="EMBL/GenBank/DDBJ databases">
        <title>Draft genome sequence of a novel species of the family Streptococcaceae isolated from flowers.</title>
        <authorList>
            <person name="Chuah L.-O."/>
            <person name="Yap K.-P."/>
            <person name="Thong K.L."/>
            <person name="Liong M.T."/>
            <person name="Ahmad R."/>
            <person name="Rusul G."/>
        </authorList>
    </citation>
    <scope>NUCLEOTIDE SEQUENCE [LARGE SCALE GENOMIC DNA]</scope>
    <source>
        <strain evidence="21">DF1</strain>
    </source>
</reference>
<keyword evidence="4" id="KW-0328">Glycosyltransferase</keyword>
<evidence type="ECO:0000313" key="21">
    <source>
        <dbReference type="Proteomes" id="UP000178622"/>
    </source>
</evidence>
<dbReference type="Pfam" id="PF00912">
    <property type="entry name" value="Transgly"/>
    <property type="match status" value="1"/>
</dbReference>
<dbReference type="GO" id="GO:0071555">
    <property type="term" value="P:cell wall organization"/>
    <property type="evidence" value="ECO:0007669"/>
    <property type="project" value="UniProtKB-KW"/>
</dbReference>
<dbReference type="InterPro" id="IPR001264">
    <property type="entry name" value="Glyco_trans_51"/>
</dbReference>
<evidence type="ECO:0000313" key="20">
    <source>
        <dbReference type="EMBL" id="OFI48711.1"/>
    </source>
</evidence>
<keyword evidence="8" id="KW-0133">Cell shape</keyword>
<comment type="catalytic activity">
    <reaction evidence="14">
        <text>Preferential cleavage: (Ac)2-L-Lys-D-Ala-|-D-Ala. Also transpeptidation of peptidyl-alanyl moieties that are N-acyl substituents of D-alanine.</text>
        <dbReference type="EC" id="3.4.16.4"/>
    </reaction>
</comment>
<evidence type="ECO:0000256" key="7">
    <source>
        <dbReference type="ARBA" id="ARBA00022801"/>
    </source>
</evidence>
<feature type="region of interest" description="Disordered" evidence="16">
    <location>
        <begin position="1"/>
        <end position="21"/>
    </location>
</feature>
<evidence type="ECO:0000256" key="16">
    <source>
        <dbReference type="SAM" id="MobiDB-lite"/>
    </source>
</evidence>
<dbReference type="InterPro" id="IPR023346">
    <property type="entry name" value="Lysozyme-like_dom_sf"/>
</dbReference>
<dbReference type="PANTHER" id="PTHR32282:SF32">
    <property type="entry name" value="PENICILLIN-BINDING PROTEIN 2A"/>
    <property type="match status" value="1"/>
</dbReference>
<comment type="caution">
    <text evidence="20">The sequence shown here is derived from an EMBL/GenBank/DDBJ whole genome shotgun (WGS) entry which is preliminary data.</text>
</comment>
<dbReference type="RefSeq" id="WP_070793096.1">
    <property type="nucleotide sequence ID" value="NZ_MKIR01000024.1"/>
</dbReference>
<dbReference type="InterPro" id="IPR050396">
    <property type="entry name" value="Glycosyltr_51/Transpeptidase"/>
</dbReference>
<protein>
    <submittedName>
        <fullName evidence="20">Transglycosylase</fullName>
    </submittedName>
</protein>
<keyword evidence="1" id="KW-1003">Cell membrane</keyword>
<comment type="catalytic activity">
    <reaction evidence="15">
        <text>[GlcNAc-(1-&gt;4)-Mur2Ac(oyl-L-Ala-gamma-D-Glu-L-Lys-D-Ala-D-Ala)](n)-di-trans,octa-cis-undecaprenyl diphosphate + beta-D-GlcNAc-(1-&gt;4)-Mur2Ac(oyl-L-Ala-gamma-D-Glu-L-Lys-D-Ala-D-Ala)-di-trans,octa-cis-undecaprenyl diphosphate = [GlcNAc-(1-&gt;4)-Mur2Ac(oyl-L-Ala-gamma-D-Glu-L-Lys-D-Ala-D-Ala)](n+1)-di-trans,octa-cis-undecaprenyl diphosphate + di-trans,octa-cis-undecaprenyl diphosphate + H(+)</text>
        <dbReference type="Rhea" id="RHEA:23708"/>
        <dbReference type="Rhea" id="RHEA-COMP:9602"/>
        <dbReference type="Rhea" id="RHEA-COMP:9603"/>
        <dbReference type="ChEBI" id="CHEBI:15378"/>
        <dbReference type="ChEBI" id="CHEBI:58405"/>
        <dbReference type="ChEBI" id="CHEBI:60033"/>
        <dbReference type="ChEBI" id="CHEBI:78435"/>
        <dbReference type="EC" id="2.4.99.28"/>
    </reaction>
</comment>
<dbReference type="GO" id="GO:0009252">
    <property type="term" value="P:peptidoglycan biosynthetic process"/>
    <property type="evidence" value="ECO:0007669"/>
    <property type="project" value="UniProtKB-KW"/>
</dbReference>
<dbReference type="Proteomes" id="UP000178622">
    <property type="component" value="Unassembled WGS sequence"/>
</dbReference>
<keyword evidence="11 17" id="KW-0472">Membrane</keyword>
<evidence type="ECO:0000256" key="2">
    <source>
        <dbReference type="ARBA" id="ARBA00022645"/>
    </source>
</evidence>
<dbReference type="SUPFAM" id="SSF56601">
    <property type="entry name" value="beta-lactamase/transpeptidase-like"/>
    <property type="match status" value="1"/>
</dbReference>
<dbReference type="Gene3D" id="3.40.710.10">
    <property type="entry name" value="DD-peptidase/beta-lactamase superfamily"/>
    <property type="match status" value="1"/>
</dbReference>
<dbReference type="InterPro" id="IPR036950">
    <property type="entry name" value="PBP_transglycosylase"/>
</dbReference>
<dbReference type="GO" id="GO:0030288">
    <property type="term" value="C:outer membrane-bounded periplasmic space"/>
    <property type="evidence" value="ECO:0007669"/>
    <property type="project" value="TreeGrafter"/>
</dbReference>
<evidence type="ECO:0000256" key="9">
    <source>
        <dbReference type="ARBA" id="ARBA00022984"/>
    </source>
</evidence>
<keyword evidence="2" id="KW-0121">Carboxypeptidase</keyword>
<evidence type="ECO:0000256" key="4">
    <source>
        <dbReference type="ARBA" id="ARBA00022676"/>
    </source>
</evidence>
<feature type="domain" description="Glycosyl transferase family 51" evidence="19">
    <location>
        <begin position="107"/>
        <end position="276"/>
    </location>
</feature>
<evidence type="ECO:0000256" key="15">
    <source>
        <dbReference type="ARBA" id="ARBA00049902"/>
    </source>
</evidence>
<sequence length="796" mass="87292">MSDKNNEKNQNKSSQRKDLSKNKVNVNEEVWWQKTKDFFSIAFMSTRGIIYTLLVVLLLGILFAGGLGAGYFASLVDDVKVPSKEELGKKINNIHGTSSLVYNNNNLIAPVSSDLIRTKVDSKDISQNIKNAIISTEDENFNEHNGVVPKAILRATLGEVVGLGSSSGGSTITQQLIKQQILGDSPTFKRKASEFVYARAVEKDFTKDQILTDYLNVSPFGRNNKGQNIAGVQEAAKGIFGKNASEVNVPQAAFIAGLPQSPITYSPYAADASLKNPNDLSYGLARKDTVLFNMYRNGYISKKEYEEYKSYDLTKDFIASSSPDTISHDYLYYTVINEAVDHIYDYLIKEDKVSESDQKNDATKEEYQKLALQQLQQGGYTIQSTIDQGIYSAMQTAVANYGGILDDGTGEVQVGNVLMDNKTGAVYGFIGGRNYQENQNNHAFDTKRSPGSSIKPVLTYAPAIEQGIIGSASRLSNYPTTYSSGQQIMHVDSAGTNEMMTVQDALNTSWNIPAYWLHQTMLQEDKSPEPYMEKMGYKVSDYNIESLPLGGGIDQSVVQQTNGYQTLSNGGKYQKQHVIQKITDDSGKVIYEWKSEPVKVFSKATASIMNDLLRGPVRSKITTKFADYLSGINPNLTSAVDWTGKTGTSESYTDAWLMLSTPTVTLGGWIGHDDNSPLGNYTGYENNSNYMANLVNAINNAKPGVFGDGQKFEIDPSVTKSTVLTSTGEKPGRVEGGPLTITLSGQTTTSYWATSEGAPVTRYHFAVGGTDANYADAWSRIVNFTGNNSRNTGNNR</sequence>
<evidence type="ECO:0000256" key="3">
    <source>
        <dbReference type="ARBA" id="ARBA00022670"/>
    </source>
</evidence>
<dbReference type="OrthoDB" id="9766909at2"/>
<evidence type="ECO:0000256" key="12">
    <source>
        <dbReference type="ARBA" id="ARBA00023268"/>
    </source>
</evidence>
<evidence type="ECO:0000256" key="10">
    <source>
        <dbReference type="ARBA" id="ARBA00022989"/>
    </source>
</evidence>
<dbReference type="EMBL" id="MKIR01000024">
    <property type="protein sequence ID" value="OFI48711.1"/>
    <property type="molecule type" value="Genomic_DNA"/>
</dbReference>
<feature type="domain" description="Penicillin-binding protein transpeptidase" evidence="18">
    <location>
        <begin position="417"/>
        <end position="654"/>
    </location>
</feature>
<dbReference type="Gene3D" id="3.40.50.12800">
    <property type="match status" value="1"/>
</dbReference>
<keyword evidence="6 17" id="KW-0812">Transmembrane</keyword>
<dbReference type="AlphaFoldDB" id="A0A1E8GKD0"/>
<dbReference type="GO" id="GO:0008658">
    <property type="term" value="F:penicillin binding"/>
    <property type="evidence" value="ECO:0007669"/>
    <property type="project" value="InterPro"/>
</dbReference>
<evidence type="ECO:0000256" key="14">
    <source>
        <dbReference type="ARBA" id="ARBA00034000"/>
    </source>
</evidence>
<evidence type="ECO:0000259" key="19">
    <source>
        <dbReference type="Pfam" id="PF00912"/>
    </source>
</evidence>
<dbReference type="GO" id="GO:0006508">
    <property type="term" value="P:proteolysis"/>
    <property type="evidence" value="ECO:0007669"/>
    <property type="project" value="UniProtKB-KW"/>
</dbReference>
<dbReference type="GO" id="GO:0008955">
    <property type="term" value="F:peptidoglycan glycosyltransferase activity"/>
    <property type="evidence" value="ECO:0007669"/>
    <property type="project" value="UniProtKB-EC"/>
</dbReference>
<gene>
    <name evidence="20" type="ORF">BG261_07400</name>
</gene>
<keyword evidence="9" id="KW-0573">Peptidoglycan synthesis</keyword>
<keyword evidence="7" id="KW-0378">Hydrolase</keyword>
<keyword evidence="3" id="KW-0645">Protease</keyword>
<evidence type="ECO:0000256" key="13">
    <source>
        <dbReference type="ARBA" id="ARBA00023316"/>
    </source>
</evidence>
<dbReference type="STRING" id="1859473.BG261_07400"/>
<evidence type="ECO:0000256" key="8">
    <source>
        <dbReference type="ARBA" id="ARBA00022960"/>
    </source>
</evidence>
<dbReference type="SUPFAM" id="SSF53955">
    <property type="entry name" value="Lysozyme-like"/>
    <property type="match status" value="1"/>
</dbReference>
<name>A0A1E8GKD0_9LACT</name>
<dbReference type="GO" id="GO:0008360">
    <property type="term" value="P:regulation of cell shape"/>
    <property type="evidence" value="ECO:0007669"/>
    <property type="project" value="UniProtKB-KW"/>
</dbReference>
<keyword evidence="5" id="KW-0808">Transferase</keyword>
<dbReference type="GO" id="GO:0009002">
    <property type="term" value="F:serine-type D-Ala-D-Ala carboxypeptidase activity"/>
    <property type="evidence" value="ECO:0007669"/>
    <property type="project" value="UniProtKB-EC"/>
</dbReference>
<keyword evidence="10 17" id="KW-1133">Transmembrane helix</keyword>
<keyword evidence="21" id="KW-1185">Reference proteome</keyword>
<evidence type="ECO:0000259" key="18">
    <source>
        <dbReference type="Pfam" id="PF00905"/>
    </source>
</evidence>
<evidence type="ECO:0000256" key="6">
    <source>
        <dbReference type="ARBA" id="ARBA00022692"/>
    </source>
</evidence>
<dbReference type="InterPro" id="IPR001460">
    <property type="entry name" value="PCN-bd_Tpept"/>
</dbReference>
<accession>A0A1E8GKD0</accession>
<evidence type="ECO:0000256" key="17">
    <source>
        <dbReference type="SAM" id="Phobius"/>
    </source>
</evidence>
<dbReference type="Pfam" id="PF00905">
    <property type="entry name" value="Transpeptidase"/>
    <property type="match status" value="1"/>
</dbReference>
<dbReference type="Gene3D" id="1.10.3810.10">
    <property type="entry name" value="Biosynthetic peptidoglycan transglycosylase-like"/>
    <property type="match status" value="1"/>
</dbReference>